<keyword evidence="8" id="KW-0464">Manganese</keyword>
<gene>
    <name evidence="13" type="ORF">METZ01_LOCUS28329</name>
</gene>
<dbReference type="SMART" id="SM01210">
    <property type="entry name" value="GARS_C"/>
    <property type="match status" value="1"/>
</dbReference>
<evidence type="ECO:0000259" key="12">
    <source>
        <dbReference type="PROSITE" id="PS50975"/>
    </source>
</evidence>
<dbReference type="EMBL" id="UINC01001247">
    <property type="protein sequence ID" value="SUZ75475.1"/>
    <property type="molecule type" value="Genomic_DNA"/>
</dbReference>
<evidence type="ECO:0000256" key="8">
    <source>
        <dbReference type="ARBA" id="ARBA00023211"/>
    </source>
</evidence>
<evidence type="ECO:0000256" key="4">
    <source>
        <dbReference type="ARBA" id="ARBA00022723"/>
    </source>
</evidence>
<proteinExistence type="inferred from homology"/>
<evidence type="ECO:0000313" key="13">
    <source>
        <dbReference type="EMBL" id="SUZ75475.1"/>
    </source>
</evidence>
<dbReference type="InterPro" id="IPR020561">
    <property type="entry name" value="PRibGlycinamid_synth_ATP-grasp"/>
</dbReference>
<dbReference type="GO" id="GO:0006189">
    <property type="term" value="P:'de novo' IMP biosynthetic process"/>
    <property type="evidence" value="ECO:0007669"/>
    <property type="project" value="UniProtKB-UniPathway"/>
</dbReference>
<accession>A0A381Q818</accession>
<dbReference type="FunFam" id="3.30.470.20:FF:000018">
    <property type="entry name" value="Trifunctional purine biosynthetic protein adenosine-3"/>
    <property type="match status" value="1"/>
</dbReference>
<dbReference type="GO" id="GO:0009113">
    <property type="term" value="P:purine nucleobase biosynthetic process"/>
    <property type="evidence" value="ECO:0007669"/>
    <property type="project" value="InterPro"/>
</dbReference>
<dbReference type="PANTHER" id="PTHR43472:SF1">
    <property type="entry name" value="PHOSPHORIBOSYLAMINE--GLYCINE LIGASE, CHLOROPLASTIC"/>
    <property type="match status" value="1"/>
</dbReference>
<dbReference type="Pfam" id="PF02843">
    <property type="entry name" value="GARS_C"/>
    <property type="match status" value="1"/>
</dbReference>
<evidence type="ECO:0000256" key="7">
    <source>
        <dbReference type="ARBA" id="ARBA00022840"/>
    </source>
</evidence>
<organism evidence="13">
    <name type="scientific">marine metagenome</name>
    <dbReference type="NCBI Taxonomy" id="408172"/>
    <lineage>
        <taxon>unclassified sequences</taxon>
        <taxon>metagenomes</taxon>
        <taxon>ecological metagenomes</taxon>
    </lineage>
</organism>
<evidence type="ECO:0000256" key="2">
    <source>
        <dbReference type="ARBA" id="ARBA00013255"/>
    </source>
</evidence>
<feature type="domain" description="ATP-grasp" evidence="12">
    <location>
        <begin position="107"/>
        <end position="312"/>
    </location>
</feature>
<dbReference type="PROSITE" id="PS50975">
    <property type="entry name" value="ATP_GRASP"/>
    <property type="match status" value="1"/>
</dbReference>
<evidence type="ECO:0000256" key="6">
    <source>
        <dbReference type="ARBA" id="ARBA00022755"/>
    </source>
</evidence>
<evidence type="ECO:0000256" key="3">
    <source>
        <dbReference type="ARBA" id="ARBA00022598"/>
    </source>
</evidence>
<dbReference type="GO" id="GO:0046872">
    <property type="term" value="F:metal ion binding"/>
    <property type="evidence" value="ECO:0007669"/>
    <property type="project" value="UniProtKB-KW"/>
</dbReference>
<dbReference type="InterPro" id="IPR011054">
    <property type="entry name" value="Rudment_hybrid_motif"/>
</dbReference>
<dbReference type="InterPro" id="IPR020562">
    <property type="entry name" value="PRibGlycinamide_synth_N"/>
</dbReference>
<dbReference type="AlphaFoldDB" id="A0A381Q818"/>
<comment type="pathway">
    <text evidence="1">Purine metabolism; IMP biosynthesis via de novo pathway; N(1)-(5-phospho-D-ribosyl)glycinamide from 5-phospho-alpha-D-ribose 1-diphosphate: step 2/2.</text>
</comment>
<keyword evidence="3" id="KW-0436">Ligase</keyword>
<dbReference type="PANTHER" id="PTHR43472">
    <property type="entry name" value="PHOSPHORIBOSYLAMINE--GLYCINE LIGASE"/>
    <property type="match status" value="1"/>
</dbReference>
<dbReference type="UniPathway" id="UPA00074">
    <property type="reaction ID" value="UER00125"/>
</dbReference>
<keyword evidence="6" id="KW-0658">Purine biosynthesis</keyword>
<dbReference type="FunFam" id="3.90.600.10:FF:000001">
    <property type="entry name" value="Trifunctional purine biosynthetic protein adenosine-3"/>
    <property type="match status" value="1"/>
</dbReference>
<dbReference type="InterPro" id="IPR013815">
    <property type="entry name" value="ATP_grasp_subdomain_1"/>
</dbReference>
<dbReference type="Pfam" id="PF01071">
    <property type="entry name" value="GARS_A"/>
    <property type="match status" value="1"/>
</dbReference>
<evidence type="ECO:0000256" key="10">
    <source>
        <dbReference type="ARBA" id="ARBA00042242"/>
    </source>
</evidence>
<dbReference type="Gene3D" id="3.90.600.10">
    <property type="entry name" value="Phosphoribosylglycinamide synthetase, C-terminal domain"/>
    <property type="match status" value="1"/>
</dbReference>
<evidence type="ECO:0000256" key="1">
    <source>
        <dbReference type="ARBA" id="ARBA00005174"/>
    </source>
</evidence>
<dbReference type="HAMAP" id="MF_00138">
    <property type="entry name" value="GARS"/>
    <property type="match status" value="1"/>
</dbReference>
<dbReference type="SUPFAM" id="SSF51246">
    <property type="entry name" value="Rudiment single hybrid motif"/>
    <property type="match status" value="1"/>
</dbReference>
<protein>
    <recommendedName>
        <fullName evidence="2">phosphoribosylamine--glycine ligase</fullName>
        <ecNumber evidence="2">6.3.4.13</ecNumber>
    </recommendedName>
    <alternativeName>
        <fullName evidence="10">Glycinamide ribonucleotide synthetase</fullName>
    </alternativeName>
    <alternativeName>
        <fullName evidence="11">Phosphoribosylglycinamide synthetase</fullName>
    </alternativeName>
</protein>
<dbReference type="Gene3D" id="3.40.50.20">
    <property type="match status" value="1"/>
</dbReference>
<keyword evidence="7" id="KW-0067">ATP-binding</keyword>
<dbReference type="GO" id="GO:0004637">
    <property type="term" value="F:phosphoribosylamine-glycine ligase activity"/>
    <property type="evidence" value="ECO:0007669"/>
    <property type="project" value="UniProtKB-EC"/>
</dbReference>
<dbReference type="Pfam" id="PF02844">
    <property type="entry name" value="GARS_N"/>
    <property type="match status" value="1"/>
</dbReference>
<evidence type="ECO:0000256" key="11">
    <source>
        <dbReference type="ARBA" id="ARBA00042864"/>
    </source>
</evidence>
<name>A0A381Q818_9ZZZZ</name>
<dbReference type="Gene3D" id="3.30.1490.20">
    <property type="entry name" value="ATP-grasp fold, A domain"/>
    <property type="match status" value="1"/>
</dbReference>
<dbReference type="InterPro" id="IPR016185">
    <property type="entry name" value="PreATP-grasp_dom_sf"/>
</dbReference>
<sequence length="426" mass="46987">MNILLIGGGGREHSIATALAKSPLLNKLYCSPGNAGIDDIAESVILNISGKQEVLDFCLSNKIGIVFVGPEVPLVEGLVDFLENEGIFAFGPSKIASQLEGSKSFTKKICKEYNIPTAKYKSFNELDKALQYIENHHFPLVIKVDGLAAGKGVIIAEEKEVAISTINEMFSGKFGDAGKEIVIEEFLEGEEVSFFVISDGKDFLPLTTAQDHKRIGEMDVGPNTGGMGAYSPAPIMDKNLCDETIEKIIKPTLLAMKKLGSPYKGVLYAGLMITKDGPKLIEYNVRFGDPECQVIIPRLRNDLLELITRVKNQSLRDITLKWDPNFAITIVMSSEGYPGYYENGFEIIGLENASNLNNVDIYHAGTKKNKNKIVTNGGRVLNINGYGRTLKMAKDNAMEAVELINWTGCYYRKDIGWRALEKKRDE</sequence>
<dbReference type="Gene3D" id="3.30.470.20">
    <property type="entry name" value="ATP-grasp fold, B domain"/>
    <property type="match status" value="1"/>
</dbReference>
<reference evidence="13" key="1">
    <citation type="submission" date="2018-05" db="EMBL/GenBank/DDBJ databases">
        <authorList>
            <person name="Lanie J.A."/>
            <person name="Ng W.-L."/>
            <person name="Kazmierczak K.M."/>
            <person name="Andrzejewski T.M."/>
            <person name="Davidsen T.M."/>
            <person name="Wayne K.J."/>
            <person name="Tettelin H."/>
            <person name="Glass J.I."/>
            <person name="Rusch D."/>
            <person name="Podicherti R."/>
            <person name="Tsui H.-C.T."/>
            <person name="Winkler M.E."/>
        </authorList>
    </citation>
    <scope>NUCLEOTIDE SEQUENCE</scope>
</reference>
<dbReference type="SUPFAM" id="SSF52440">
    <property type="entry name" value="PreATP-grasp domain"/>
    <property type="match status" value="1"/>
</dbReference>
<dbReference type="GO" id="GO:0005524">
    <property type="term" value="F:ATP binding"/>
    <property type="evidence" value="ECO:0007669"/>
    <property type="project" value="UniProtKB-KW"/>
</dbReference>
<dbReference type="SUPFAM" id="SSF56059">
    <property type="entry name" value="Glutathione synthetase ATP-binding domain-like"/>
    <property type="match status" value="1"/>
</dbReference>
<dbReference type="InterPro" id="IPR020560">
    <property type="entry name" value="PRibGlycinamide_synth_C-dom"/>
</dbReference>
<keyword evidence="4" id="KW-0479">Metal-binding</keyword>
<evidence type="ECO:0000256" key="5">
    <source>
        <dbReference type="ARBA" id="ARBA00022741"/>
    </source>
</evidence>
<dbReference type="EC" id="6.3.4.13" evidence="2"/>
<dbReference type="InterPro" id="IPR000115">
    <property type="entry name" value="PRibGlycinamide_synth"/>
</dbReference>
<dbReference type="InterPro" id="IPR020559">
    <property type="entry name" value="PRibGlycinamide_synth_CS"/>
</dbReference>
<dbReference type="SMART" id="SM01209">
    <property type="entry name" value="GARS_A"/>
    <property type="match status" value="1"/>
</dbReference>
<keyword evidence="5" id="KW-0547">Nucleotide-binding</keyword>
<dbReference type="InterPro" id="IPR011761">
    <property type="entry name" value="ATP-grasp"/>
</dbReference>
<dbReference type="NCBIfam" id="TIGR00877">
    <property type="entry name" value="purD"/>
    <property type="match status" value="1"/>
</dbReference>
<dbReference type="PROSITE" id="PS00184">
    <property type="entry name" value="GARS"/>
    <property type="match status" value="1"/>
</dbReference>
<evidence type="ECO:0000256" key="9">
    <source>
        <dbReference type="ARBA" id="ARBA00038345"/>
    </source>
</evidence>
<comment type="similarity">
    <text evidence="9">Belongs to the GARS family.</text>
</comment>
<dbReference type="InterPro" id="IPR037123">
    <property type="entry name" value="PRibGlycinamide_synth_C_sf"/>
</dbReference>